<dbReference type="CDD" id="cd17933">
    <property type="entry name" value="DEXSc_RecD-like"/>
    <property type="match status" value="1"/>
</dbReference>
<dbReference type="PANTHER" id="PTHR43788">
    <property type="entry name" value="DNA2/NAM7 HELICASE FAMILY MEMBER"/>
    <property type="match status" value="1"/>
</dbReference>
<dbReference type="Proteomes" id="UP000244959">
    <property type="component" value="Chromosome I"/>
</dbReference>
<comment type="similarity">
    <text evidence="1">Belongs to the MobA/MobL family.</text>
</comment>
<evidence type="ECO:0000313" key="4">
    <source>
        <dbReference type="EMBL" id="SPR04909.1"/>
    </source>
</evidence>
<evidence type="ECO:0000259" key="3">
    <source>
        <dbReference type="Pfam" id="PF03389"/>
    </source>
</evidence>
<keyword evidence="2" id="KW-0184">Conjugation</keyword>
<dbReference type="GO" id="GO:0043139">
    <property type="term" value="F:5'-3' DNA helicase activity"/>
    <property type="evidence" value="ECO:0007669"/>
    <property type="project" value="TreeGrafter"/>
</dbReference>
<dbReference type="CDD" id="cd18809">
    <property type="entry name" value="SF1_C_RecD"/>
    <property type="match status" value="1"/>
</dbReference>
<gene>
    <name evidence="4" type="primary">traA</name>
    <name evidence="4" type="ORF">GILLIAM_00827</name>
</gene>
<dbReference type="Gene3D" id="2.30.30.940">
    <property type="match status" value="1"/>
</dbReference>
<evidence type="ECO:0000256" key="1">
    <source>
        <dbReference type="ARBA" id="ARBA00010873"/>
    </source>
</evidence>
<organism evidence="4 5">
    <name type="scientific">Orientia tsutsugamushi str. Gilliam</name>
    <dbReference type="NCBI Taxonomy" id="1359184"/>
    <lineage>
        <taxon>Bacteria</taxon>
        <taxon>Pseudomonadati</taxon>
        <taxon>Pseudomonadota</taxon>
        <taxon>Alphaproteobacteria</taxon>
        <taxon>Rickettsiales</taxon>
        <taxon>Rickettsiaceae</taxon>
        <taxon>Rickettsieae</taxon>
        <taxon>Orientia</taxon>
    </lineage>
</organism>
<dbReference type="InterPro" id="IPR027417">
    <property type="entry name" value="P-loop_NTPase"/>
</dbReference>
<dbReference type="Pfam" id="PF03389">
    <property type="entry name" value="MobA_MobL"/>
    <property type="match status" value="1"/>
</dbReference>
<accession>A0A2U3QVG1</accession>
<dbReference type="AlphaFoldDB" id="A0A2U3QVG1"/>
<name>A0A2U3QVG1_ORITS</name>
<proteinExistence type="inferred from homology"/>
<dbReference type="InterPro" id="IPR050534">
    <property type="entry name" value="Coronavir_polyprotein_1ab"/>
</dbReference>
<reference evidence="5" key="1">
    <citation type="submission" date="2018-03" db="EMBL/GenBank/DDBJ databases">
        <authorList>
            <person name="Batty M. E."/>
            <person name="Batty M E."/>
        </authorList>
    </citation>
    <scope>NUCLEOTIDE SEQUENCE [LARGE SCALE GENOMIC DNA]</scope>
    <source>
        <strain evidence="5">Gilliam</strain>
    </source>
</reference>
<dbReference type="SUPFAM" id="SSF52540">
    <property type="entry name" value="P-loop containing nucleoside triphosphate hydrolases"/>
    <property type="match status" value="2"/>
</dbReference>
<evidence type="ECO:0000313" key="5">
    <source>
        <dbReference type="Proteomes" id="UP000244959"/>
    </source>
</evidence>
<evidence type="ECO:0000256" key="2">
    <source>
        <dbReference type="ARBA" id="ARBA00022971"/>
    </source>
</evidence>
<keyword evidence="5" id="KW-1185">Reference proteome</keyword>
<dbReference type="InterPro" id="IPR005053">
    <property type="entry name" value="MobA_MobL"/>
</dbReference>
<protein>
    <submittedName>
        <fullName evidence="4">Conjugal transfer protein TraA</fullName>
    </submittedName>
</protein>
<sequence length="958" mass="109044">MRIGIEMAIQFTRIEFLTRSKGGDSCRKAAYNARTIVENEKTGIKYNFSRKKDNVYHTVLIPDYVNQDFKNIQTLMNEVERTAKDPNSQLLKDIVIALPDDKELNLEHRIELTHRIVDAMEWVQNGLGVQIDIHKSQTEENWHAHILLTMRRFRKDGTGLGDRAVDLNAKIITFNGKKVVIKDSKMIHEIAKEETNAYFAELGLPNRVKDISKVPQKHLGNIKHIKHIGRIRNLINEVVNENELRKEAHLKIINDADVITDSITHYKSIFTKQDVEKAVKDIPDPTAREQLVQQVLSSNRILELYHDDGESSKYFTTIEVRNEETRIIRIANKINNQVYYNDIYNLKSDIEGLANVSEEQKQALRHILLSTSGVRVLRGRAGTGKSYVLAKAYKLATNRGQKVIGLAPTHKAVSELRSKGYTEVYTVKGFLYNRKKIFMKGSLIVVDEAGMVGTKAYAELFRVVRNNYCQLILAGDEKQLASIERGGMFEMLSNNFGSHVLIDIRRQSENWSREAATKFAESNILSGITLLRQNKCVKFDNTLQDSISKLIYDWSLSKFKLHEKLVITVRNKDVDILNSSIRSLLKANGTLQGTEYRRSIAGRKESYMAGDRIVFQKSDKDLQIQNSEFATLTSVNKNEFVAKTDAGKEVSFDPSKIQFKHGYASTIYKAQGASIKDVYVLHNGVSNISSSYVAMTRHIESLQLYCNKKATVSINSLINQLSRPNDKSASITLKTAHDLEKERTKTTVFSKVFSKVENWFKSIINDINDRSHVNEEYYHFTAKPEQEAKVEKVQQENSIKQCTTKDISTPLFMQIKEQRQYDYDVTILSAEGKAISSFQKAGIDSRMVYSSNVNNLKYYQPFQGEKILIAANNDKQNKEYVSTINEAAKVLISKGAITSIVVPSEGEDFNEMLKNKGAIAVKELMIPEIMKLINTQNVKTEPEQIVKADIAPKIRIRR</sequence>
<dbReference type="EMBL" id="LS398551">
    <property type="protein sequence ID" value="SPR04909.1"/>
    <property type="molecule type" value="Genomic_DNA"/>
</dbReference>
<dbReference type="Gene3D" id="3.40.50.300">
    <property type="entry name" value="P-loop containing nucleotide triphosphate hydrolases"/>
    <property type="match status" value="2"/>
</dbReference>
<dbReference type="Gene3D" id="3.30.930.30">
    <property type="match status" value="1"/>
</dbReference>
<feature type="domain" description="MobA/MobL protein" evidence="3">
    <location>
        <begin position="28"/>
        <end position="208"/>
    </location>
</feature>
<dbReference type="Pfam" id="PF13604">
    <property type="entry name" value="AAA_30"/>
    <property type="match status" value="1"/>
</dbReference>
<dbReference type="PANTHER" id="PTHR43788:SF8">
    <property type="entry name" value="DNA-BINDING PROTEIN SMUBP-2"/>
    <property type="match status" value="1"/>
</dbReference>